<dbReference type="PANTHER" id="PTHR33692">
    <property type="entry name" value="RIBOSOME MATURATION FACTOR RIMM"/>
    <property type="match status" value="1"/>
</dbReference>
<dbReference type="InterPro" id="IPR011033">
    <property type="entry name" value="PRC_barrel-like_sf"/>
</dbReference>
<dbReference type="Gene3D" id="2.30.30.240">
    <property type="entry name" value="PRC-barrel domain"/>
    <property type="match status" value="1"/>
</dbReference>
<reference evidence="8 9" key="1">
    <citation type="submission" date="2020-02" db="EMBL/GenBank/DDBJ databases">
        <authorList>
            <person name="Li X.-J."/>
            <person name="Han X.-M."/>
        </authorList>
    </citation>
    <scope>NUCLEOTIDE SEQUENCE [LARGE SCALE GENOMIC DNA]</scope>
    <source>
        <strain evidence="8 9">CCTCC AB 2017055</strain>
    </source>
</reference>
<feature type="domain" description="Ribosome maturation factor RimM PRC barrel" evidence="7">
    <location>
        <begin position="101"/>
        <end position="168"/>
    </location>
</feature>
<dbReference type="Gene3D" id="2.40.30.60">
    <property type="entry name" value="RimM"/>
    <property type="match status" value="1"/>
</dbReference>
<dbReference type="GO" id="GO:0006364">
    <property type="term" value="P:rRNA processing"/>
    <property type="evidence" value="ECO:0007669"/>
    <property type="project" value="UniProtKB-UniRule"/>
</dbReference>
<dbReference type="Pfam" id="PF24986">
    <property type="entry name" value="PRC_RimM"/>
    <property type="match status" value="1"/>
</dbReference>
<dbReference type="GO" id="GO:0043022">
    <property type="term" value="F:ribosome binding"/>
    <property type="evidence" value="ECO:0007669"/>
    <property type="project" value="InterPro"/>
</dbReference>
<gene>
    <name evidence="5 8" type="primary">rimM</name>
    <name evidence="8" type="ORF">G1H10_26150</name>
</gene>
<proteinExistence type="inferred from homology"/>
<comment type="similarity">
    <text evidence="5">Belongs to the RimM family.</text>
</comment>
<accession>A0A6L9SE43</accession>
<comment type="domain">
    <text evidence="5">The PRC barrel domain binds ribosomal protein uS19.</text>
</comment>
<dbReference type="GO" id="GO:0005737">
    <property type="term" value="C:cytoplasm"/>
    <property type="evidence" value="ECO:0007669"/>
    <property type="project" value="UniProtKB-SubCell"/>
</dbReference>
<organism evidence="8 9">
    <name type="scientific">Phytoactinopolyspora halotolerans</name>
    <dbReference type="NCBI Taxonomy" id="1981512"/>
    <lineage>
        <taxon>Bacteria</taxon>
        <taxon>Bacillati</taxon>
        <taxon>Actinomycetota</taxon>
        <taxon>Actinomycetes</taxon>
        <taxon>Jiangellales</taxon>
        <taxon>Jiangellaceae</taxon>
        <taxon>Phytoactinopolyspora</taxon>
    </lineage>
</organism>
<dbReference type="EMBL" id="JAAGOA010000024">
    <property type="protein sequence ID" value="NEE03655.1"/>
    <property type="molecule type" value="Genomic_DNA"/>
</dbReference>
<evidence type="ECO:0000259" key="6">
    <source>
        <dbReference type="Pfam" id="PF01782"/>
    </source>
</evidence>
<dbReference type="InterPro" id="IPR009000">
    <property type="entry name" value="Transl_B-barrel_sf"/>
</dbReference>
<dbReference type="InterPro" id="IPR036976">
    <property type="entry name" value="RimM_N_sf"/>
</dbReference>
<dbReference type="InterPro" id="IPR011961">
    <property type="entry name" value="RimM"/>
</dbReference>
<dbReference type="SUPFAM" id="SSF50447">
    <property type="entry name" value="Translation proteins"/>
    <property type="match status" value="1"/>
</dbReference>
<dbReference type="Pfam" id="PF01782">
    <property type="entry name" value="RimM"/>
    <property type="match status" value="1"/>
</dbReference>
<protein>
    <recommendedName>
        <fullName evidence="5">Ribosome maturation factor RimM</fullName>
    </recommendedName>
</protein>
<dbReference type="GO" id="GO:0042274">
    <property type="term" value="P:ribosomal small subunit biogenesis"/>
    <property type="evidence" value="ECO:0007669"/>
    <property type="project" value="UniProtKB-UniRule"/>
</dbReference>
<evidence type="ECO:0000256" key="3">
    <source>
        <dbReference type="ARBA" id="ARBA00022552"/>
    </source>
</evidence>
<dbReference type="Proteomes" id="UP000475214">
    <property type="component" value="Unassembled WGS sequence"/>
</dbReference>
<dbReference type="InterPro" id="IPR002676">
    <property type="entry name" value="RimM_N"/>
</dbReference>
<dbReference type="HAMAP" id="MF_00014">
    <property type="entry name" value="Ribosome_mat_RimM"/>
    <property type="match status" value="1"/>
</dbReference>
<dbReference type="NCBIfam" id="TIGR02273">
    <property type="entry name" value="16S_RimM"/>
    <property type="match status" value="1"/>
</dbReference>
<feature type="domain" description="RimM N-terminal" evidence="6">
    <location>
        <begin position="4"/>
        <end position="85"/>
    </location>
</feature>
<keyword evidence="9" id="KW-1185">Reference proteome</keyword>
<evidence type="ECO:0000256" key="1">
    <source>
        <dbReference type="ARBA" id="ARBA00022490"/>
    </source>
</evidence>
<keyword evidence="2 5" id="KW-0690">Ribosome biogenesis</keyword>
<comment type="subunit">
    <text evidence="5">Binds ribosomal protein uS19.</text>
</comment>
<evidence type="ECO:0000259" key="7">
    <source>
        <dbReference type="Pfam" id="PF24986"/>
    </source>
</evidence>
<dbReference type="PANTHER" id="PTHR33692:SF1">
    <property type="entry name" value="RIBOSOME MATURATION FACTOR RIMM"/>
    <property type="match status" value="1"/>
</dbReference>
<dbReference type="InterPro" id="IPR056792">
    <property type="entry name" value="PRC_RimM"/>
</dbReference>
<comment type="function">
    <text evidence="5">An accessory protein needed during the final step in the assembly of 30S ribosomal subunit, possibly for assembly of the head region. Essential for efficient processing of 16S rRNA. May be needed both before and after RbfA during the maturation of 16S rRNA. It has affinity for free ribosomal 30S subunits but not for 70S ribosomes.</text>
</comment>
<comment type="subcellular location">
    <subcellularLocation>
        <location evidence="5">Cytoplasm</location>
    </subcellularLocation>
</comment>
<dbReference type="GO" id="GO:0005840">
    <property type="term" value="C:ribosome"/>
    <property type="evidence" value="ECO:0007669"/>
    <property type="project" value="InterPro"/>
</dbReference>
<dbReference type="RefSeq" id="WP_163743508.1">
    <property type="nucleotide sequence ID" value="NZ_JAAGOA010000024.1"/>
</dbReference>
<comment type="caution">
    <text evidence="8">The sequence shown here is derived from an EMBL/GenBank/DDBJ whole genome shotgun (WGS) entry which is preliminary data.</text>
</comment>
<dbReference type="SUPFAM" id="SSF50346">
    <property type="entry name" value="PRC-barrel domain"/>
    <property type="match status" value="1"/>
</dbReference>
<keyword evidence="1 5" id="KW-0963">Cytoplasm</keyword>
<evidence type="ECO:0000313" key="9">
    <source>
        <dbReference type="Proteomes" id="UP000475214"/>
    </source>
</evidence>
<sequence length="179" mass="19353">MLVTVGRIGRAHGIRGEVAVDVRTDTPDERFTVGAELRASGARGEPRTLTVARSRWHKGRLLVLFDEVADRNVAEELRGRVLQVEVGEEDRPADPDEYFDHQLIGLQAITRDGTVVGEVSDVIHGPDQDILVVRGADGAEAMVPFVAQIVPEVDLEAGRAVLEPPPGLLELGRPDQATG</sequence>
<dbReference type="AlphaFoldDB" id="A0A6L9SE43"/>
<keyword evidence="4 5" id="KW-0143">Chaperone</keyword>
<evidence type="ECO:0000313" key="8">
    <source>
        <dbReference type="EMBL" id="NEE03655.1"/>
    </source>
</evidence>
<evidence type="ECO:0000256" key="4">
    <source>
        <dbReference type="ARBA" id="ARBA00023186"/>
    </source>
</evidence>
<name>A0A6L9SE43_9ACTN</name>
<keyword evidence="3 5" id="KW-0698">rRNA processing</keyword>
<evidence type="ECO:0000256" key="2">
    <source>
        <dbReference type="ARBA" id="ARBA00022517"/>
    </source>
</evidence>
<evidence type="ECO:0000256" key="5">
    <source>
        <dbReference type="HAMAP-Rule" id="MF_00014"/>
    </source>
</evidence>